<protein>
    <submittedName>
        <fullName evidence="2">Uncharacterized protein</fullName>
    </submittedName>
</protein>
<dbReference type="EMBL" id="JAMKOV010000005">
    <property type="protein sequence ID" value="KAI8040010.1"/>
    <property type="molecule type" value="Genomic_DNA"/>
</dbReference>
<keyword evidence="3" id="KW-1185">Reference proteome</keyword>
<gene>
    <name evidence="2" type="ORF">M5D96_007435</name>
</gene>
<reference evidence="2" key="1">
    <citation type="journal article" date="2023" name="Genome Biol. Evol.">
        <title>Long-read-based Genome Assembly of Drosophila gunungcola Reveals Fewer Chemosensory Genes in Flower-breeding Species.</title>
        <authorList>
            <person name="Negi A."/>
            <person name="Liao B.Y."/>
            <person name="Yeh S.D."/>
        </authorList>
    </citation>
    <scope>NUCLEOTIDE SEQUENCE</scope>
    <source>
        <strain evidence="2">Sukarami</strain>
    </source>
</reference>
<name>A0A9Q0BQC5_9MUSC</name>
<dbReference type="Proteomes" id="UP001059596">
    <property type="component" value="Unassembled WGS sequence"/>
</dbReference>
<keyword evidence="1" id="KW-0472">Membrane</keyword>
<organism evidence="2 3">
    <name type="scientific">Drosophila gunungcola</name>
    <name type="common">fruit fly</name>
    <dbReference type="NCBI Taxonomy" id="103775"/>
    <lineage>
        <taxon>Eukaryota</taxon>
        <taxon>Metazoa</taxon>
        <taxon>Ecdysozoa</taxon>
        <taxon>Arthropoda</taxon>
        <taxon>Hexapoda</taxon>
        <taxon>Insecta</taxon>
        <taxon>Pterygota</taxon>
        <taxon>Neoptera</taxon>
        <taxon>Endopterygota</taxon>
        <taxon>Diptera</taxon>
        <taxon>Brachycera</taxon>
        <taxon>Muscomorpha</taxon>
        <taxon>Ephydroidea</taxon>
        <taxon>Drosophilidae</taxon>
        <taxon>Drosophila</taxon>
        <taxon>Sophophora</taxon>
    </lineage>
</organism>
<sequence>MGYLCLLLFVRNQVTTSSDKHRIVKLLSSIIHPVVISLTLLFYSVIFVISVPYCRNFRCCQVCRHIQCRFEYKRYIAVEK</sequence>
<evidence type="ECO:0000313" key="2">
    <source>
        <dbReference type="EMBL" id="KAI8040010.1"/>
    </source>
</evidence>
<keyword evidence="1" id="KW-1133">Transmembrane helix</keyword>
<comment type="caution">
    <text evidence="2">The sequence shown here is derived from an EMBL/GenBank/DDBJ whole genome shotgun (WGS) entry which is preliminary data.</text>
</comment>
<dbReference type="AlphaFoldDB" id="A0A9Q0BQC5"/>
<keyword evidence="1" id="KW-0812">Transmembrane</keyword>
<proteinExistence type="predicted"/>
<evidence type="ECO:0000256" key="1">
    <source>
        <dbReference type="SAM" id="Phobius"/>
    </source>
</evidence>
<feature type="transmembrane region" description="Helical" evidence="1">
    <location>
        <begin position="30"/>
        <end position="53"/>
    </location>
</feature>
<accession>A0A9Q0BQC5</accession>
<evidence type="ECO:0000313" key="3">
    <source>
        <dbReference type="Proteomes" id="UP001059596"/>
    </source>
</evidence>